<gene>
    <name evidence="2" type="primary">A02g512210.1_BraROA</name>
    <name evidence="2" type="ORF">IGI04_008362</name>
</gene>
<feature type="region of interest" description="Disordered" evidence="1">
    <location>
        <begin position="1"/>
        <end position="41"/>
    </location>
</feature>
<dbReference type="Proteomes" id="UP000823674">
    <property type="component" value="Chromosome A02"/>
</dbReference>
<evidence type="ECO:0000256" key="1">
    <source>
        <dbReference type="SAM" id="MobiDB-lite"/>
    </source>
</evidence>
<accession>A0ABQ7NME0</accession>
<organism evidence="2 3">
    <name type="scientific">Brassica rapa subsp. trilocularis</name>
    <dbReference type="NCBI Taxonomy" id="1813537"/>
    <lineage>
        <taxon>Eukaryota</taxon>
        <taxon>Viridiplantae</taxon>
        <taxon>Streptophyta</taxon>
        <taxon>Embryophyta</taxon>
        <taxon>Tracheophyta</taxon>
        <taxon>Spermatophyta</taxon>
        <taxon>Magnoliopsida</taxon>
        <taxon>eudicotyledons</taxon>
        <taxon>Gunneridae</taxon>
        <taxon>Pentapetalae</taxon>
        <taxon>rosids</taxon>
        <taxon>malvids</taxon>
        <taxon>Brassicales</taxon>
        <taxon>Brassicaceae</taxon>
        <taxon>Brassiceae</taxon>
        <taxon>Brassica</taxon>
    </lineage>
</organism>
<name>A0ABQ7NME0_BRACM</name>
<dbReference type="EMBL" id="JADBGQ010000002">
    <property type="protein sequence ID" value="KAG5412043.1"/>
    <property type="molecule type" value="Genomic_DNA"/>
</dbReference>
<proteinExistence type="predicted"/>
<protein>
    <submittedName>
        <fullName evidence="2">Uncharacterized protein</fullName>
    </submittedName>
</protein>
<sequence length="224" mass="25516">MDPRVFNPKGPQSGPVHKKFLDLESDAPRSSPGWGRLAAPRTPLPLRLGRVQVPHRPKRHGRACGRKPLSPLVHSACVFLRALSYDPFPPRLGVTQSYRRLYSYLPFLNATAAASTFNNIKEHERDLGRTPHLSLDLDLDLRIEIADITRPPPPLAAVHGEERETRPREREGGATKRERERRDAAKREKEERRRREREGRRRQLGFLISGTSLQGFASKFVMEG</sequence>
<feature type="compositionally biased region" description="Basic and acidic residues" evidence="1">
    <location>
        <begin position="159"/>
        <end position="201"/>
    </location>
</feature>
<comment type="caution">
    <text evidence="2">The sequence shown here is derived from an EMBL/GenBank/DDBJ whole genome shotgun (WGS) entry which is preliminary data.</text>
</comment>
<keyword evidence="3" id="KW-1185">Reference proteome</keyword>
<feature type="region of interest" description="Disordered" evidence="1">
    <location>
        <begin position="150"/>
        <end position="204"/>
    </location>
</feature>
<evidence type="ECO:0000313" key="2">
    <source>
        <dbReference type="EMBL" id="KAG5412043.1"/>
    </source>
</evidence>
<evidence type="ECO:0000313" key="3">
    <source>
        <dbReference type="Proteomes" id="UP000823674"/>
    </source>
</evidence>
<reference evidence="2 3" key="1">
    <citation type="submission" date="2021-03" db="EMBL/GenBank/DDBJ databases">
        <authorList>
            <person name="King G.J."/>
            <person name="Bancroft I."/>
            <person name="Baten A."/>
            <person name="Bloomfield J."/>
            <person name="Borpatragohain P."/>
            <person name="He Z."/>
            <person name="Irish N."/>
            <person name="Irwin J."/>
            <person name="Liu K."/>
            <person name="Mauleon R.P."/>
            <person name="Moore J."/>
            <person name="Morris R."/>
            <person name="Ostergaard L."/>
            <person name="Wang B."/>
            <person name="Wells R."/>
        </authorList>
    </citation>
    <scope>NUCLEOTIDE SEQUENCE [LARGE SCALE GENOMIC DNA]</scope>
    <source>
        <strain evidence="2">R-o-18</strain>
        <tissue evidence="2">Leaf</tissue>
    </source>
</reference>